<gene>
    <name evidence="2" type="ORF">EYC84_011867</name>
</gene>
<dbReference type="PANTHER" id="PTHR36100">
    <property type="entry name" value="BUD SITE SELECTION PROTEIN 4"/>
    <property type="match status" value="1"/>
</dbReference>
<feature type="compositionally biased region" description="Acidic residues" evidence="1">
    <location>
        <begin position="210"/>
        <end position="221"/>
    </location>
</feature>
<feature type="compositionally biased region" description="Polar residues" evidence="1">
    <location>
        <begin position="16"/>
        <end position="31"/>
    </location>
</feature>
<feature type="region of interest" description="Disordered" evidence="1">
    <location>
        <begin position="135"/>
        <end position="232"/>
    </location>
</feature>
<accession>A0A5M9J7P8</accession>
<dbReference type="AlphaFoldDB" id="A0A5M9J7P8"/>
<proteinExistence type="predicted"/>
<dbReference type="GO" id="GO:0005525">
    <property type="term" value="F:GTP binding"/>
    <property type="evidence" value="ECO:0007669"/>
    <property type="project" value="TreeGrafter"/>
</dbReference>
<comment type="caution">
    <text evidence="2">The sequence shown here is derived from an EMBL/GenBank/DDBJ whole genome shotgun (WGS) entry which is preliminary data.</text>
</comment>
<feature type="compositionally biased region" description="Acidic residues" evidence="1">
    <location>
        <begin position="193"/>
        <end position="202"/>
    </location>
</feature>
<feature type="compositionally biased region" description="Polar residues" evidence="1">
    <location>
        <begin position="180"/>
        <end position="190"/>
    </location>
</feature>
<evidence type="ECO:0000313" key="2">
    <source>
        <dbReference type="EMBL" id="KAA8563852.1"/>
    </source>
</evidence>
<dbReference type="EMBL" id="VICG01000016">
    <property type="protein sequence ID" value="KAA8563852.1"/>
    <property type="molecule type" value="Genomic_DNA"/>
</dbReference>
<dbReference type="PANTHER" id="PTHR36100:SF1">
    <property type="entry name" value="BUD SITE SELECTION PROTEIN 4"/>
    <property type="match status" value="1"/>
</dbReference>
<organism evidence="2 3">
    <name type="scientific">Monilinia fructicola</name>
    <name type="common">Brown rot fungus</name>
    <name type="synonym">Ciboria fructicola</name>
    <dbReference type="NCBI Taxonomy" id="38448"/>
    <lineage>
        <taxon>Eukaryota</taxon>
        <taxon>Fungi</taxon>
        <taxon>Dikarya</taxon>
        <taxon>Ascomycota</taxon>
        <taxon>Pezizomycotina</taxon>
        <taxon>Leotiomycetes</taxon>
        <taxon>Helotiales</taxon>
        <taxon>Sclerotiniaceae</taxon>
        <taxon>Monilinia</taxon>
    </lineage>
</organism>
<dbReference type="VEuPathDB" id="FungiDB:MFRU_036g00510"/>
<sequence length="232" mass="25578">MASSSQPVPPLRIQKGTASSAASPIKNSTPRPLSELGPTAQRRNSPSYNQATKKMALNGDSSPFQSSPFTSAEGSSPHLFWQKRDPGTPNRISTENLPKDSSISPNKKQGSNFTYEIVHGNQSICWEEALYDPEHNTFGEEDSDDERKLPPGRSLHRHAKSVTFDVAPPQINEYELATPDISSIGTGSRENSYDSEEDDDEDLYYHGDGLEQDDSFDASLEDIEKNTSGRTR</sequence>
<name>A0A5M9J7P8_MONFR</name>
<protein>
    <submittedName>
        <fullName evidence="2">Uncharacterized protein</fullName>
    </submittedName>
</protein>
<feature type="compositionally biased region" description="Polar residues" evidence="1">
    <location>
        <begin position="59"/>
        <end position="74"/>
    </location>
</feature>
<evidence type="ECO:0000313" key="3">
    <source>
        <dbReference type="Proteomes" id="UP000322873"/>
    </source>
</evidence>
<feature type="region of interest" description="Disordered" evidence="1">
    <location>
        <begin position="1"/>
        <end position="110"/>
    </location>
</feature>
<feature type="compositionally biased region" description="Polar residues" evidence="1">
    <location>
        <begin position="90"/>
        <end position="110"/>
    </location>
</feature>
<dbReference type="InterPro" id="IPR052007">
    <property type="entry name" value="Bud4"/>
</dbReference>
<reference evidence="2 3" key="1">
    <citation type="submission" date="2019-06" db="EMBL/GenBank/DDBJ databases">
        <title>Genome Sequence of the Brown Rot Fungal Pathogen Monilinia fructicola.</title>
        <authorList>
            <person name="De Miccolis Angelini R.M."/>
            <person name="Landi L."/>
            <person name="Abate D."/>
            <person name="Pollastro S."/>
            <person name="Romanazzi G."/>
            <person name="Faretra F."/>
        </authorList>
    </citation>
    <scope>NUCLEOTIDE SEQUENCE [LARGE SCALE GENOMIC DNA]</scope>
    <source>
        <strain evidence="2 3">Mfrc123</strain>
    </source>
</reference>
<evidence type="ECO:0000256" key="1">
    <source>
        <dbReference type="SAM" id="MobiDB-lite"/>
    </source>
</evidence>
<feature type="compositionally biased region" description="Polar residues" evidence="1">
    <location>
        <begin position="41"/>
        <end position="52"/>
    </location>
</feature>
<keyword evidence="3" id="KW-1185">Reference proteome</keyword>
<dbReference type="Proteomes" id="UP000322873">
    <property type="component" value="Unassembled WGS sequence"/>
</dbReference>
<feature type="compositionally biased region" description="Basic and acidic residues" evidence="1">
    <location>
        <begin position="222"/>
        <end position="232"/>
    </location>
</feature>